<keyword evidence="3" id="KW-1185">Reference proteome</keyword>
<gene>
    <name evidence="2" type="ORF">BP00DRAFT_452582</name>
</gene>
<evidence type="ECO:0000313" key="2">
    <source>
        <dbReference type="EMBL" id="PYI24962.1"/>
    </source>
</evidence>
<evidence type="ECO:0000256" key="1">
    <source>
        <dbReference type="SAM" id="MobiDB-lite"/>
    </source>
</evidence>
<dbReference type="Proteomes" id="UP000248817">
    <property type="component" value="Unassembled WGS sequence"/>
</dbReference>
<evidence type="ECO:0000313" key="3">
    <source>
        <dbReference type="Proteomes" id="UP000248817"/>
    </source>
</evidence>
<reference evidence="2 3" key="1">
    <citation type="submission" date="2018-02" db="EMBL/GenBank/DDBJ databases">
        <title>The genomes of Aspergillus section Nigri reveals drivers in fungal speciation.</title>
        <authorList>
            <consortium name="DOE Joint Genome Institute"/>
            <person name="Vesth T.C."/>
            <person name="Nybo J."/>
            <person name="Theobald S."/>
            <person name="Brandl J."/>
            <person name="Frisvad J.C."/>
            <person name="Nielsen K.F."/>
            <person name="Lyhne E.K."/>
            <person name="Kogle M.E."/>
            <person name="Kuo A."/>
            <person name="Riley R."/>
            <person name="Clum A."/>
            <person name="Nolan M."/>
            <person name="Lipzen A."/>
            <person name="Salamov A."/>
            <person name="Henrissat B."/>
            <person name="Wiebenga A."/>
            <person name="De vries R.P."/>
            <person name="Grigoriev I.V."/>
            <person name="Mortensen U.H."/>
            <person name="Andersen M.R."/>
            <person name="Baker S.E."/>
        </authorList>
    </citation>
    <scope>NUCLEOTIDE SEQUENCE [LARGE SCALE GENOMIC DNA]</scope>
    <source>
        <strain evidence="2 3">CBS 114.80</strain>
    </source>
</reference>
<feature type="compositionally biased region" description="Basic and acidic residues" evidence="1">
    <location>
        <begin position="9"/>
        <end position="19"/>
    </location>
</feature>
<feature type="region of interest" description="Disordered" evidence="1">
    <location>
        <begin position="1"/>
        <end position="32"/>
    </location>
</feature>
<proteinExistence type="predicted"/>
<protein>
    <submittedName>
        <fullName evidence="2">Uncharacterized protein</fullName>
    </submittedName>
</protein>
<accession>A0A2V5HQN7</accession>
<name>A0A2V5HQN7_9EURO</name>
<sequence length="95" mass="10551">MKSRSTDASSKRPGFDETTKSGIALTTENVEHPLTLNRESQCSLLSAARSSDDEYTVVRMHRMQDGANILNPTTQRSLADVVKCFDELACDRTRS</sequence>
<organism evidence="2 3">
    <name type="scientific">Aspergillus indologenus CBS 114.80</name>
    <dbReference type="NCBI Taxonomy" id="1450541"/>
    <lineage>
        <taxon>Eukaryota</taxon>
        <taxon>Fungi</taxon>
        <taxon>Dikarya</taxon>
        <taxon>Ascomycota</taxon>
        <taxon>Pezizomycotina</taxon>
        <taxon>Eurotiomycetes</taxon>
        <taxon>Eurotiomycetidae</taxon>
        <taxon>Eurotiales</taxon>
        <taxon>Aspergillaceae</taxon>
        <taxon>Aspergillus</taxon>
        <taxon>Aspergillus subgen. Circumdati</taxon>
    </lineage>
</organism>
<dbReference type="AlphaFoldDB" id="A0A2V5HQN7"/>
<dbReference type="EMBL" id="KZ825705">
    <property type="protein sequence ID" value="PYI24962.1"/>
    <property type="molecule type" value="Genomic_DNA"/>
</dbReference>